<evidence type="ECO:0000313" key="2">
    <source>
        <dbReference type="EMBL" id="KAF2075845.1"/>
    </source>
</evidence>
<protein>
    <recommendedName>
        <fullName evidence="1">NB-ARC domain-containing protein</fullName>
    </recommendedName>
</protein>
<dbReference type="SUPFAM" id="SSF52540">
    <property type="entry name" value="P-loop containing nucleoside triphosphate hydrolases"/>
    <property type="match status" value="1"/>
</dbReference>
<keyword evidence="3" id="KW-1185">Reference proteome</keyword>
<dbReference type="Gene3D" id="3.40.50.300">
    <property type="entry name" value="P-loop containing nucleotide triphosphate hydrolases"/>
    <property type="match status" value="1"/>
</dbReference>
<dbReference type="Pfam" id="PF00931">
    <property type="entry name" value="NB-ARC"/>
    <property type="match status" value="1"/>
</dbReference>
<reference evidence="2" key="1">
    <citation type="submission" date="2020-01" db="EMBL/GenBank/DDBJ databases">
        <title>Development of genomics and gene disruption for Polysphondylium violaceum indicates a role for the polyketide synthase stlB in stalk morphogenesis.</title>
        <authorList>
            <person name="Narita B."/>
            <person name="Kawabe Y."/>
            <person name="Kin K."/>
            <person name="Saito T."/>
            <person name="Gibbs R."/>
            <person name="Kuspa A."/>
            <person name="Muzny D."/>
            <person name="Queller D."/>
            <person name="Richards S."/>
            <person name="Strassman J."/>
            <person name="Sucgang R."/>
            <person name="Worley K."/>
            <person name="Schaap P."/>
        </authorList>
    </citation>
    <scope>NUCLEOTIDE SEQUENCE</scope>
    <source>
        <strain evidence="2">QSvi11</strain>
    </source>
</reference>
<gene>
    <name evidence="2" type="ORF">CYY_002831</name>
</gene>
<accession>A0A8J4PYM9</accession>
<dbReference type="GO" id="GO:0009116">
    <property type="term" value="P:nucleoside metabolic process"/>
    <property type="evidence" value="ECO:0007669"/>
    <property type="project" value="InterPro"/>
</dbReference>
<dbReference type="OrthoDB" id="1658288at2759"/>
<dbReference type="Proteomes" id="UP000695562">
    <property type="component" value="Unassembled WGS sequence"/>
</dbReference>
<proteinExistence type="predicted"/>
<dbReference type="InterPro" id="IPR035994">
    <property type="entry name" value="Nucleoside_phosphorylase_sf"/>
</dbReference>
<sequence length="2147" mass="248102">MKKLCVCIISSNEQELRPLINLFQKAGITFSPPEQTNDNLNVFNQAELKVNNLNINIIISLFNQATMTPLFSTFDPCLVIMTGACSGSKQVTHKGDLVICTGTFDMTTGTLTNKGILRTLQPILSNSTFMDWLRLLSVSEFNKKVTDTVKLQAQFSQTYKKQWLLRAFYEYEAMGQVVDESAIPDWLKKHGFDIKTPIASNKCVETMFGTIEVIKKTVDYLIQSRKLDNSAKIVVSKSTKEEIVKSIDLYGDYPINEFENINPIIRFGQYGYSSSYEARTYEDENKQPQSAAFIECRSISTDIIAIDRESIPLYRSTSFKNISTLLVKGVVDYADSLPDELDEDNYREYASQLSASFALEIIKNFHYPIPDSTINNLPDLTGKFIQRIDKENRDYRNKIYEYFTSGGYSRICLSGMEGIGKSTIAKHYGHYCTDRYYKYIFWLNGDSQASLESSFKTIFEKLQIKTKTSTTGTTISSNLFKTEIEKLSTETILLIYDNIDNLELVNIKPVGKNIKLLFTSNLKELNDDQTKVIPIDFLSRQESLNLIKLWNPRLGSESDGDCEELAKLLGYLPLALSHAAAYIQEAKIKIQDYIFKFNAHTPQLIDKQSDINKAALVSISLSIEQIKEKLLEKKIDIEKVNTLLSLLVFLNPDHIKSSVLEIMMGDKETNIHEIIGQLNLYSLVTSETYNPEENNIYNISIHRIVQRTCLLYMDQETKVKNLNVIHSEIQKYLSKNSNDKQVIESDDLQIIYSNILNMISHLSNISNIIESLDSQQIDFGHNLLYYQILMFAENITSSIMESINYLELIKSLVQQRKETWEPNLVDKLKDLISNSGLLESNDLKISIFIDILLKLISDSDIKSEKTSRVEQIITLISTLFKKFDNQSISSSLDIQFYSGLSTEKIKLINQTLSIDLQFNSVYILTILKDFIIGLKSTSEQEFQSIIETILSFYFKDIKFNVVTIIITSLQNSAISKYDLSGQQILEILQHTKELTTTKCSKEDIRNLITEISNLYPTIKNQSKIIKTLGNIKLFVTNKMNSNEKISIISTLSRLTTKYLFNDQTSSNWIILCQSLVDTESMSIQDITQILTEMSHFIHENPLELDRYKDIIEKSKSLQYKDPSITNQLKIIHELSIVCQGTTFEKFIEIYSTISSTIDINNTIKRVLVFFQSIETLIHLDQEEIKVAITYTKELIQENMTKKDILNILYAVTKYIFLAKGRDHYDTMVYLTKTLLNCKRTNDNIAIRIPEIVKKLFPIILGSELSKDQITLINDGLRKDIDNMELNEAIKSIIDSVALIEKSKPNFKDSIKDRIKNQLEPLQLEEIINQIGQLKFKKKYDDEEIENSYKLLVFTSTINRYNLKCDQIVKILKHIHNLNEYQCTILIFYYIGQSHVEYNLTETDLALEYAIKIDSLLKKEGILVGRIYQVLATIFPISKEWFNFKELLDQTTEIIASTFKIIDDRDVKEVLMFLISNQKNYPMEHNDMISIIKSIHSTTQGKMYFYEFSFIIEAFTFSICKMGLKVINIDQILTVISGCSPVLDSETFSEFFIKSMASNINQFDNQEKWASLKENIIKFKDYLLYDIPQDKPNLQKVDKITKQEDLDSLQAIIEIYKYDLSKVDDIIIRHTNSLFQKMKDDRNIKIGEIIKSIEMIIDKYKLEPDPLKNIIEYANWFVDSKFNFQYLLYLIEKITNIYQHGIQQKYLKSHISQIIEPVKQLVSDKMNGKDKCDLLLSISNIFQQYQLKPNQISDIIKQTKSLVGYKMQGNDVGFVISIIATYIYQNKMKKETIQEFIKLTLYLTESKKMKHKQILEVFSSLLANGTKYPLDKDFINKAHNNIHYFPLSQLLDYYYHNPIFFKQNLNHVLSVILSDTTSQDVSNIFVFLRNISSEKRNFILLQLFREYQFKEIKEVMNNKNNLNLEFDGCPDNSDSYEFNLTIDKKEDILSIQNENDKQLFSIFLYNQTGQSIADKLVDLVKHFEIKGIDILFITRQISMNLYQNQGLFYQSLKKMSALISNSKNIYLVHQSLSQCNIDEQLNGILKALEKLYLFRNEKFCCCYHVSNLIQRLQFYDFKIKNFIPILNLLLDNLNPPNTSPDSSLSSLSSFSSLSLSLSLSIDLSNEFNWIKDVTLNLFDPKSNFNSNI</sequence>
<dbReference type="GO" id="GO:0043531">
    <property type="term" value="F:ADP binding"/>
    <property type="evidence" value="ECO:0007669"/>
    <property type="project" value="InterPro"/>
</dbReference>
<dbReference type="InterPro" id="IPR027417">
    <property type="entry name" value="P-loop_NTPase"/>
</dbReference>
<dbReference type="Gene3D" id="3.40.50.1580">
    <property type="entry name" value="Nucleoside phosphorylase domain"/>
    <property type="match status" value="1"/>
</dbReference>
<dbReference type="SUPFAM" id="SSF53167">
    <property type="entry name" value="Purine and uridine phosphorylases"/>
    <property type="match status" value="1"/>
</dbReference>
<comment type="caution">
    <text evidence="2">The sequence shown here is derived from an EMBL/GenBank/DDBJ whole genome shotgun (WGS) entry which is preliminary data.</text>
</comment>
<evidence type="ECO:0000259" key="1">
    <source>
        <dbReference type="Pfam" id="PF00931"/>
    </source>
</evidence>
<dbReference type="GO" id="GO:0003824">
    <property type="term" value="F:catalytic activity"/>
    <property type="evidence" value="ECO:0007669"/>
    <property type="project" value="InterPro"/>
</dbReference>
<dbReference type="EMBL" id="AJWJ01000083">
    <property type="protein sequence ID" value="KAF2075845.1"/>
    <property type="molecule type" value="Genomic_DNA"/>
</dbReference>
<feature type="domain" description="NB-ARC" evidence="1">
    <location>
        <begin position="400"/>
        <end position="548"/>
    </location>
</feature>
<organism evidence="2 3">
    <name type="scientific">Polysphondylium violaceum</name>
    <dbReference type="NCBI Taxonomy" id="133409"/>
    <lineage>
        <taxon>Eukaryota</taxon>
        <taxon>Amoebozoa</taxon>
        <taxon>Evosea</taxon>
        <taxon>Eumycetozoa</taxon>
        <taxon>Dictyostelia</taxon>
        <taxon>Dictyosteliales</taxon>
        <taxon>Dictyosteliaceae</taxon>
        <taxon>Polysphondylium</taxon>
    </lineage>
</organism>
<evidence type="ECO:0000313" key="3">
    <source>
        <dbReference type="Proteomes" id="UP000695562"/>
    </source>
</evidence>
<name>A0A8J4PYM9_9MYCE</name>
<dbReference type="InterPro" id="IPR002182">
    <property type="entry name" value="NB-ARC"/>
</dbReference>